<evidence type="ECO:0000313" key="2">
    <source>
        <dbReference type="EMBL" id="BBB91937.1"/>
    </source>
</evidence>
<keyword evidence="3" id="KW-1185">Reference proteome</keyword>
<evidence type="ECO:0000256" key="1">
    <source>
        <dbReference type="SAM" id="Coils"/>
    </source>
</evidence>
<accession>A0A348ALI9</accession>
<dbReference type="EMBL" id="AP018449">
    <property type="protein sequence ID" value="BBB91937.1"/>
    <property type="molecule type" value="Genomic_DNA"/>
</dbReference>
<protein>
    <submittedName>
        <fullName evidence="2">Uncharacterized protein</fullName>
    </submittedName>
</protein>
<proteinExistence type="predicted"/>
<dbReference type="AlphaFoldDB" id="A0A348ALI9"/>
<reference evidence="2 3" key="1">
    <citation type="journal article" date="2018" name="Int. J. Syst. Evol. Microbiol.">
        <title>Methylomusa anaerophila gen. nov., sp. nov., an anaerobic methanol-utilizing bacterium isolated from a microbial fuel cell.</title>
        <authorList>
            <person name="Amano N."/>
            <person name="Yamamuro A."/>
            <person name="Miyahara M."/>
            <person name="Kouzuma A."/>
            <person name="Abe T."/>
            <person name="Watanabe K."/>
        </authorList>
    </citation>
    <scope>NUCLEOTIDE SEQUENCE [LARGE SCALE GENOMIC DNA]</scope>
    <source>
        <strain evidence="2 3">MMFC1</strain>
    </source>
</reference>
<dbReference type="Proteomes" id="UP000276437">
    <property type="component" value="Chromosome"/>
</dbReference>
<dbReference type="RefSeq" id="WP_126308892.1">
    <property type="nucleotide sequence ID" value="NZ_AP018449.1"/>
</dbReference>
<organism evidence="2 3">
    <name type="scientific">Methylomusa anaerophila</name>
    <dbReference type="NCBI Taxonomy" id="1930071"/>
    <lineage>
        <taxon>Bacteria</taxon>
        <taxon>Bacillati</taxon>
        <taxon>Bacillota</taxon>
        <taxon>Negativicutes</taxon>
        <taxon>Selenomonadales</taxon>
        <taxon>Sporomusaceae</taxon>
        <taxon>Methylomusa</taxon>
    </lineage>
</organism>
<evidence type="ECO:0000313" key="3">
    <source>
        <dbReference type="Proteomes" id="UP000276437"/>
    </source>
</evidence>
<name>A0A348ALI9_9FIRM</name>
<keyword evidence="1" id="KW-0175">Coiled coil</keyword>
<sequence length="248" mass="27962">MAPKSGAKEQMTASRDSCQAGYFLVSGPCDLAEILRKPGQVKEFKGMGEWVPLGPDPGPRCPDPEDDDQYATVDAGENLFGEKITQTLVDIRGELSRLQEDQATRMKDLQEQLAMIQRDSAARKMARSKEDESRQKTVVDLLNLLLGEIRILRQTILQERKNKPADEAGLGSQQLADLLAQVKELKGQLAEVNVTHRQAENEMKIAQAEWIKEMDEREHRLVEFMHSLPVNKGALLQENAWWQKLLGM</sequence>
<dbReference type="KEGG" id="mana:MAMMFC1_02622"/>
<gene>
    <name evidence="2" type="ORF">MAMMFC1_02622</name>
</gene>
<feature type="coiled-coil region" evidence="1">
    <location>
        <begin position="175"/>
        <end position="209"/>
    </location>
</feature>